<dbReference type="RefSeq" id="WP_377481012.1">
    <property type="nucleotide sequence ID" value="NZ_JBHUOX010000002.1"/>
</dbReference>
<evidence type="ECO:0000313" key="2">
    <source>
        <dbReference type="EMBL" id="MFD2999423.1"/>
    </source>
</evidence>
<evidence type="ECO:0000256" key="1">
    <source>
        <dbReference type="SAM" id="SignalP"/>
    </source>
</evidence>
<feature type="chain" id="PRO_5047345247" description="Lipocalin-like domain-containing protein" evidence="1">
    <location>
        <begin position="24"/>
        <end position="166"/>
    </location>
</feature>
<reference evidence="3" key="1">
    <citation type="journal article" date="2019" name="Int. J. Syst. Evol. Microbiol.">
        <title>The Global Catalogue of Microorganisms (GCM) 10K type strain sequencing project: providing services to taxonomists for standard genome sequencing and annotation.</title>
        <authorList>
            <consortium name="The Broad Institute Genomics Platform"/>
            <consortium name="The Broad Institute Genome Sequencing Center for Infectious Disease"/>
            <person name="Wu L."/>
            <person name="Ma J."/>
        </authorList>
    </citation>
    <scope>NUCLEOTIDE SEQUENCE [LARGE SCALE GENOMIC DNA]</scope>
    <source>
        <strain evidence="3">KCTC 23984</strain>
    </source>
</reference>
<dbReference type="EMBL" id="JBHUOX010000002">
    <property type="protein sequence ID" value="MFD2999423.1"/>
    <property type="molecule type" value="Genomic_DNA"/>
</dbReference>
<protein>
    <recommendedName>
        <fullName evidence="4">Lipocalin-like domain-containing protein</fullName>
    </recommendedName>
</protein>
<feature type="signal peptide" evidence="1">
    <location>
        <begin position="1"/>
        <end position="23"/>
    </location>
</feature>
<evidence type="ECO:0008006" key="4">
    <source>
        <dbReference type="Google" id="ProtNLM"/>
    </source>
</evidence>
<proteinExistence type="predicted"/>
<comment type="caution">
    <text evidence="2">The sequence shown here is derived from an EMBL/GenBank/DDBJ whole genome shotgun (WGS) entry which is preliminary data.</text>
</comment>
<dbReference type="Proteomes" id="UP001597641">
    <property type="component" value="Unassembled WGS sequence"/>
</dbReference>
<dbReference type="PROSITE" id="PS51257">
    <property type="entry name" value="PROKAR_LIPOPROTEIN"/>
    <property type="match status" value="1"/>
</dbReference>
<name>A0ABW6BNJ1_9BACT</name>
<gene>
    <name evidence="2" type="ORF">ACFS7Z_03540</name>
</gene>
<evidence type="ECO:0000313" key="3">
    <source>
        <dbReference type="Proteomes" id="UP001597641"/>
    </source>
</evidence>
<sequence length="166" mass="18679">MKRKHLHLLWIIALALPFLTACKDDKEIPAPSNTELLEAHEWKGDQLLVMGINVSETGVNPGSIPDIKTTRLTFKKDNTYIAKNGSGPMMEGKWRFNADETKININFLGLSEFDVKELDEENLNLGTSIPKSQLVLLASILNIELGIINMFPDGTEFEIELRFIKP</sequence>
<organism evidence="2 3">
    <name type="scientific">Pontibacter toksunensis</name>
    <dbReference type="NCBI Taxonomy" id="1332631"/>
    <lineage>
        <taxon>Bacteria</taxon>
        <taxon>Pseudomonadati</taxon>
        <taxon>Bacteroidota</taxon>
        <taxon>Cytophagia</taxon>
        <taxon>Cytophagales</taxon>
        <taxon>Hymenobacteraceae</taxon>
        <taxon>Pontibacter</taxon>
    </lineage>
</organism>
<keyword evidence="3" id="KW-1185">Reference proteome</keyword>
<keyword evidence="1" id="KW-0732">Signal</keyword>
<accession>A0ABW6BNJ1</accession>